<protein>
    <submittedName>
        <fullName evidence="1">Uncharacterized protein</fullName>
    </submittedName>
</protein>
<accession>C6XAK2</accession>
<keyword evidence="2" id="KW-1185">Reference proteome</keyword>
<dbReference type="AlphaFoldDB" id="C6XAK2"/>
<dbReference type="STRING" id="582744.Msip34_0686"/>
<dbReference type="HOGENOM" id="CLU_1132549_0_0_4"/>
<proteinExistence type="predicted"/>
<dbReference type="RefSeq" id="WP_015829536.1">
    <property type="nucleotide sequence ID" value="NC_012969.1"/>
</dbReference>
<evidence type="ECO:0000313" key="1">
    <source>
        <dbReference type="EMBL" id="ACT49934.1"/>
    </source>
</evidence>
<dbReference type="EMBL" id="CP001674">
    <property type="protein sequence ID" value="ACT49934.1"/>
    <property type="molecule type" value="Genomic_DNA"/>
</dbReference>
<dbReference type="KEGG" id="mei:Msip34_0686"/>
<dbReference type="Proteomes" id="UP000002743">
    <property type="component" value="Chromosome"/>
</dbReference>
<organism evidence="1 2">
    <name type="scientific">Methylovorus glucosotrophus (strain SIP3-4)</name>
    <dbReference type="NCBI Taxonomy" id="582744"/>
    <lineage>
        <taxon>Bacteria</taxon>
        <taxon>Pseudomonadati</taxon>
        <taxon>Pseudomonadota</taxon>
        <taxon>Betaproteobacteria</taxon>
        <taxon>Nitrosomonadales</taxon>
        <taxon>Methylophilaceae</taxon>
        <taxon>Methylovorus</taxon>
    </lineage>
</organism>
<gene>
    <name evidence="1" type="ordered locus">Msip34_0686</name>
</gene>
<sequence>MKSWDLNKTRRLVVTAFGEAQGKLVQESVRSVIERQRFCSYHFQEAMRLSKTFEKKHMVNLQSLLELQVLGAEKHERAFQLYILKAGAHSIAAVQSLHAIPDIFAHVIYFATAQNLQSYTLNELEISLPTVIKCLKKDATLSKLTTSLVSLQSGENWTHLAAVSNASKHRSVIRSAYNEDMSGIRTELRELQFSSFTRKQEFYPAISLKDLLAPEYDRLSKIVVNTGNQLIDILEIKAELSRTSA</sequence>
<evidence type="ECO:0000313" key="2">
    <source>
        <dbReference type="Proteomes" id="UP000002743"/>
    </source>
</evidence>
<reference evidence="2" key="1">
    <citation type="submission" date="2009-07" db="EMBL/GenBank/DDBJ databases">
        <title>Complete sequence of chromosome of Methylovorus sp. SIP3-4.</title>
        <authorList>
            <person name="Lucas S."/>
            <person name="Copeland A."/>
            <person name="Lapidus A."/>
            <person name="Glavina del Rio T."/>
            <person name="Tice H."/>
            <person name="Bruce D."/>
            <person name="Goodwin L."/>
            <person name="Pitluck S."/>
            <person name="Clum A."/>
            <person name="Larimer F."/>
            <person name="Land M."/>
            <person name="Hauser L."/>
            <person name="Kyrpides N."/>
            <person name="Mikhailova N."/>
            <person name="Kayluzhnaya M."/>
            <person name="Chistoserdova L."/>
        </authorList>
    </citation>
    <scope>NUCLEOTIDE SEQUENCE [LARGE SCALE GENOMIC DNA]</scope>
    <source>
        <strain evidence="2">SIP3-4</strain>
    </source>
</reference>
<dbReference type="OrthoDB" id="7028767at2"/>
<reference evidence="1 2" key="2">
    <citation type="journal article" date="2011" name="J. Bacteriol.">
        <title>Genomes of three methylotrophs from a single niche uncover genetic and metabolic divergence of Methylophilaceae.</title>
        <authorList>
            <person name="Lapidus A."/>
            <person name="Clum A."/>
            <person name="Labutti K."/>
            <person name="Kaluzhnaya M.G."/>
            <person name="Lim S."/>
            <person name="Beck D.A."/>
            <person name="Glavina Del Rio T."/>
            <person name="Nolan M."/>
            <person name="Mavromatis K."/>
            <person name="Huntemann M."/>
            <person name="Lucas S."/>
            <person name="Lidstrom M.E."/>
            <person name="Ivanova N."/>
            <person name="Chistoserdova L."/>
        </authorList>
    </citation>
    <scope>NUCLEOTIDE SEQUENCE [LARGE SCALE GENOMIC DNA]</scope>
    <source>
        <strain evidence="1 2">SIP3-4</strain>
    </source>
</reference>
<name>C6XAK2_METGS</name>